<dbReference type="NCBIfam" id="TIGR01640">
    <property type="entry name" value="F_box_assoc_1"/>
    <property type="match status" value="1"/>
</dbReference>
<proteinExistence type="predicted"/>
<dbReference type="PANTHER" id="PTHR31111">
    <property type="entry name" value="BNAA05G37150D PROTEIN-RELATED"/>
    <property type="match status" value="1"/>
</dbReference>
<dbReference type="InterPro" id="IPR017451">
    <property type="entry name" value="F-box-assoc_interact_dom"/>
</dbReference>
<dbReference type="InterPro" id="IPR013187">
    <property type="entry name" value="F-box-assoc_dom_typ3"/>
</dbReference>
<accession>A0A835ACC6</accession>
<gene>
    <name evidence="2" type="ORF">HU200_061672</name>
</gene>
<dbReference type="OrthoDB" id="1894463at2759"/>
<sequence>MISSHLNRYERLPYSLAGATVPSFSTKQATVDEGFDLLPTDAFVDILVRLPMSARRWFRLRTAEQQVRTKTLIFNAKWWSSRALWTYDSVFSGKVDMVGTCNGLICLLDSDKGDRVAVTVANPITGEADLCYGIYGLGYHPSTGQYKAVHVQSDLIWRRDAVHVVTLGNGSAWREVVSPAMGGSFNSYCSVVIVDGSAYWFTSPADRVMALDLKDDRLMSFPGPPGVRPVRRAPEASWKLTSINARLGVAFTHYETEATRVEVRGQG</sequence>
<protein>
    <recommendedName>
        <fullName evidence="1">F-box associated beta-propeller type 3 domain-containing protein</fullName>
    </recommendedName>
</protein>
<dbReference type="EMBL" id="JACEFO010002615">
    <property type="protein sequence ID" value="KAF8654482.1"/>
    <property type="molecule type" value="Genomic_DNA"/>
</dbReference>
<dbReference type="AlphaFoldDB" id="A0A835ACC6"/>
<dbReference type="Pfam" id="PF08268">
    <property type="entry name" value="FBA_3"/>
    <property type="match status" value="1"/>
</dbReference>
<keyword evidence="3" id="KW-1185">Reference proteome</keyword>
<name>A0A835ACC6_9POAL</name>
<evidence type="ECO:0000313" key="3">
    <source>
        <dbReference type="Proteomes" id="UP000636709"/>
    </source>
</evidence>
<evidence type="ECO:0000259" key="1">
    <source>
        <dbReference type="Pfam" id="PF08268"/>
    </source>
</evidence>
<dbReference type="Proteomes" id="UP000636709">
    <property type="component" value="Unassembled WGS sequence"/>
</dbReference>
<feature type="domain" description="F-box associated beta-propeller type 3" evidence="1">
    <location>
        <begin position="92"/>
        <end position="252"/>
    </location>
</feature>
<organism evidence="2 3">
    <name type="scientific">Digitaria exilis</name>
    <dbReference type="NCBI Taxonomy" id="1010633"/>
    <lineage>
        <taxon>Eukaryota</taxon>
        <taxon>Viridiplantae</taxon>
        <taxon>Streptophyta</taxon>
        <taxon>Embryophyta</taxon>
        <taxon>Tracheophyta</taxon>
        <taxon>Spermatophyta</taxon>
        <taxon>Magnoliopsida</taxon>
        <taxon>Liliopsida</taxon>
        <taxon>Poales</taxon>
        <taxon>Poaceae</taxon>
        <taxon>PACMAD clade</taxon>
        <taxon>Panicoideae</taxon>
        <taxon>Panicodae</taxon>
        <taxon>Paniceae</taxon>
        <taxon>Anthephorinae</taxon>
        <taxon>Digitaria</taxon>
    </lineage>
</organism>
<dbReference type="PANTHER" id="PTHR31111:SF133">
    <property type="entry name" value="OS07G0196600 PROTEIN"/>
    <property type="match status" value="1"/>
</dbReference>
<comment type="caution">
    <text evidence="2">The sequence shown here is derived from an EMBL/GenBank/DDBJ whole genome shotgun (WGS) entry which is preliminary data.</text>
</comment>
<reference evidence="2" key="1">
    <citation type="submission" date="2020-07" db="EMBL/GenBank/DDBJ databases">
        <title>Genome sequence and genetic diversity analysis of an under-domesticated orphan crop, white fonio (Digitaria exilis).</title>
        <authorList>
            <person name="Bennetzen J.L."/>
            <person name="Chen S."/>
            <person name="Ma X."/>
            <person name="Wang X."/>
            <person name="Yssel A.E.J."/>
            <person name="Chaluvadi S.R."/>
            <person name="Johnson M."/>
            <person name="Gangashetty P."/>
            <person name="Hamidou F."/>
            <person name="Sanogo M.D."/>
            <person name="Zwaenepoel A."/>
            <person name="Wallace J."/>
            <person name="Van De Peer Y."/>
            <person name="Van Deynze A."/>
        </authorList>
    </citation>
    <scope>NUCLEOTIDE SEQUENCE</scope>
    <source>
        <tissue evidence="2">Leaves</tissue>
    </source>
</reference>
<evidence type="ECO:0000313" key="2">
    <source>
        <dbReference type="EMBL" id="KAF8654482.1"/>
    </source>
</evidence>